<feature type="transmembrane region" description="Helical" evidence="2">
    <location>
        <begin position="393"/>
        <end position="415"/>
    </location>
</feature>
<feature type="region of interest" description="Disordered" evidence="1">
    <location>
        <begin position="434"/>
        <end position="486"/>
    </location>
</feature>
<protein>
    <submittedName>
        <fullName evidence="3">Uncharacterized protein</fullName>
    </submittedName>
</protein>
<feature type="compositionally biased region" description="Low complexity" evidence="1">
    <location>
        <begin position="446"/>
        <end position="459"/>
    </location>
</feature>
<feature type="transmembrane region" description="Helical" evidence="2">
    <location>
        <begin position="358"/>
        <end position="381"/>
    </location>
</feature>
<feature type="transmembrane region" description="Helical" evidence="2">
    <location>
        <begin position="282"/>
        <end position="304"/>
    </location>
</feature>
<name>A0A1Y2BVK8_9FUNG</name>
<feature type="transmembrane region" description="Helical" evidence="2">
    <location>
        <begin position="761"/>
        <end position="780"/>
    </location>
</feature>
<feature type="transmembrane region" description="Helical" evidence="2">
    <location>
        <begin position="787"/>
        <end position="802"/>
    </location>
</feature>
<feature type="transmembrane region" description="Helical" evidence="2">
    <location>
        <begin position="956"/>
        <end position="976"/>
    </location>
</feature>
<feature type="transmembrane region" description="Helical" evidence="2">
    <location>
        <begin position="808"/>
        <end position="827"/>
    </location>
</feature>
<accession>A0A1Y2BVK8</accession>
<keyword evidence="2" id="KW-0812">Transmembrane</keyword>
<sequence>MASDLVPLISQFGYERQYLEPPAAWFFRQNYTTELAVVNRICFESYFSIDDIHSYLLDASPTALNPTFSNMLYVCQEIAYLSVFPSSESGLTWLVAQNATIQESAVQRICSDWSIWTPSLIRSFSLMASGINLPHQIYEFMNDCGPFRIYKITLSSMYYSYIGLLFSSVMLFVVFTVFVLFYVTPGNEWNKVATPFNVAFLVGFISLMGCDICYIFYVSKKQAELFDITKGDLLFSDNQSSNWIFVIIQFLQAIWTLSYLYFSYKRSDLQLKRVFRKKYKYLMYVFTLSPILVLSPIPLAFAQAFKQNTSYAVFNFYFQGIASLTLLLFDTVFLYTFSRYLVQTTVDKTQAIDPKFLIISRFGIAAVAPCLAQSMLSIYLLVGVSSTTYDYKFIALATTISSVLLHCVMGLMVGLKISLYRHAVYEYSQATERINSGSGGKKTHSGNDSSTSSSSGRSESVTRGPGGRTESVSMSASITKNGTSSRTDSVIINQSPVIAEKEFERMKRVDRVLPPITAKMHATSEMELTQNTPPKNPGGLNQRAKSEYWDHVLATTFNNLICSANQFTSNRLSNSYELPADWFTRQTIEREKEIVSAVCSNQGYNYFSLAPMFQSLLEDTNVNAEVLSQIDTCKEILYLSYFPGSEASLFWLSNQTQSTQSDAIKRICSEWSVWPPSVIRAYSLIATGSPSPLNSNEIEAMDSCDVIQEYKSTMGICYHIYIGLLVIIVLLLVVYAAFVYISHSKTNGSAIWMSITTPFNISFIIGFMSVITIDVTYLIYLQDTIHNLYSVYNITAQLWFSLESNQNILYTVILVANAIWSISYLYFSWRRSEMQVRQIFPHFYNYIAYAFLFSPILILSPIPAAILVVINPHSGVVAYMSYFSSVAAFTLLLLDLVFLYAFLKFLSRTTEDMTPIDKKFRIIATYGIAVVVPMQGIACVSTYVASNPTLDYHTMALLSSLISMFQHVVMLMMVMLKIGLYRQAQNEITAALEKMGSSKLDSSKRALSNENVFLGAGSRRDYSISFADSSGFASLRVPSKAIAETDIDSPTTNNMQSKDITVSMVAFYLN</sequence>
<evidence type="ECO:0000313" key="4">
    <source>
        <dbReference type="Proteomes" id="UP000193642"/>
    </source>
</evidence>
<dbReference type="EMBL" id="MCGO01000042">
    <property type="protein sequence ID" value="ORY38773.1"/>
    <property type="molecule type" value="Genomic_DNA"/>
</dbReference>
<keyword evidence="2" id="KW-1133">Transmembrane helix</keyword>
<evidence type="ECO:0000256" key="1">
    <source>
        <dbReference type="SAM" id="MobiDB-lite"/>
    </source>
</evidence>
<feature type="transmembrane region" description="Helical" evidence="2">
    <location>
        <begin position="882"/>
        <end position="903"/>
    </location>
</feature>
<organism evidence="3 4">
    <name type="scientific">Rhizoclosmatium globosum</name>
    <dbReference type="NCBI Taxonomy" id="329046"/>
    <lineage>
        <taxon>Eukaryota</taxon>
        <taxon>Fungi</taxon>
        <taxon>Fungi incertae sedis</taxon>
        <taxon>Chytridiomycota</taxon>
        <taxon>Chytridiomycota incertae sedis</taxon>
        <taxon>Chytridiomycetes</taxon>
        <taxon>Chytridiales</taxon>
        <taxon>Chytriomycetaceae</taxon>
        <taxon>Rhizoclosmatium</taxon>
    </lineage>
</organism>
<feature type="compositionally biased region" description="Polar residues" evidence="1">
    <location>
        <begin position="470"/>
        <end position="486"/>
    </location>
</feature>
<feature type="transmembrane region" description="Helical" evidence="2">
    <location>
        <begin position="158"/>
        <end position="184"/>
    </location>
</feature>
<feature type="transmembrane region" description="Helical" evidence="2">
    <location>
        <begin position="243"/>
        <end position="262"/>
    </location>
</feature>
<comment type="caution">
    <text evidence="3">The sequence shown here is derived from an EMBL/GenBank/DDBJ whole genome shotgun (WGS) entry which is preliminary data.</text>
</comment>
<feature type="transmembrane region" description="Helical" evidence="2">
    <location>
        <begin position="923"/>
        <end position="944"/>
    </location>
</feature>
<feature type="transmembrane region" description="Helical" evidence="2">
    <location>
        <begin position="720"/>
        <end position="741"/>
    </location>
</feature>
<evidence type="ECO:0000256" key="2">
    <source>
        <dbReference type="SAM" id="Phobius"/>
    </source>
</evidence>
<keyword evidence="4" id="KW-1185">Reference proteome</keyword>
<keyword evidence="2" id="KW-0472">Membrane</keyword>
<reference evidence="3 4" key="1">
    <citation type="submission" date="2016-07" db="EMBL/GenBank/DDBJ databases">
        <title>Pervasive Adenine N6-methylation of Active Genes in Fungi.</title>
        <authorList>
            <consortium name="DOE Joint Genome Institute"/>
            <person name="Mondo S.J."/>
            <person name="Dannebaum R.O."/>
            <person name="Kuo R.C."/>
            <person name="Labutti K."/>
            <person name="Haridas S."/>
            <person name="Kuo A."/>
            <person name="Salamov A."/>
            <person name="Ahrendt S.R."/>
            <person name="Lipzen A."/>
            <person name="Sullivan W."/>
            <person name="Andreopoulos W.B."/>
            <person name="Clum A."/>
            <person name="Lindquist E."/>
            <person name="Daum C."/>
            <person name="Ramamoorthy G.K."/>
            <person name="Gryganskyi A."/>
            <person name="Culley D."/>
            <person name="Magnuson J.K."/>
            <person name="James T.Y."/>
            <person name="O'Malley M.A."/>
            <person name="Stajich J.E."/>
            <person name="Spatafora J.W."/>
            <person name="Visel A."/>
            <person name="Grigoriev I.V."/>
        </authorList>
    </citation>
    <scope>NUCLEOTIDE SEQUENCE [LARGE SCALE GENOMIC DNA]</scope>
    <source>
        <strain evidence="3 4">JEL800</strain>
    </source>
</reference>
<dbReference type="AlphaFoldDB" id="A0A1Y2BVK8"/>
<evidence type="ECO:0000313" key="3">
    <source>
        <dbReference type="EMBL" id="ORY38773.1"/>
    </source>
</evidence>
<dbReference type="Proteomes" id="UP000193642">
    <property type="component" value="Unassembled WGS sequence"/>
</dbReference>
<proteinExistence type="predicted"/>
<feature type="transmembrane region" description="Helical" evidence="2">
    <location>
        <begin position="196"/>
        <end position="217"/>
    </location>
</feature>
<gene>
    <name evidence="3" type="ORF">BCR33DRAFT_853756</name>
</gene>
<feature type="transmembrane region" description="Helical" evidence="2">
    <location>
        <begin position="847"/>
        <end position="870"/>
    </location>
</feature>
<feature type="transmembrane region" description="Helical" evidence="2">
    <location>
        <begin position="316"/>
        <end position="337"/>
    </location>
</feature>